<feature type="domain" description="Outer membrane protein beta-barrel" evidence="3">
    <location>
        <begin position="7"/>
        <end position="199"/>
    </location>
</feature>
<feature type="chain" id="PRO_5031361984" evidence="2">
    <location>
        <begin position="21"/>
        <end position="212"/>
    </location>
</feature>
<dbReference type="Gene3D" id="2.40.160.20">
    <property type="match status" value="1"/>
</dbReference>
<sequence>MKKLLLSLIAVSALAFTTQAQTEKGKFMLGGNVEFDSNKPNGASKSNTIFNIVPSVGYFVTDNFAIGTGVGYESAKNHVDATTVNGVNIGGSTTKNQAFVVAPFARYYKGITEQFKFFGQLSVPMAFGNTKVGDVDGNNYAKVSKYNNVGVALSPGFAFFPSKKFGIEFSVQGISYNDNTLKNNNGDKIGGNKDFNIGANFFAPKLGVQFYL</sequence>
<organism evidence="4 5">
    <name type="scientific">Pedobacter cryoconitis</name>
    <dbReference type="NCBI Taxonomy" id="188932"/>
    <lineage>
        <taxon>Bacteria</taxon>
        <taxon>Pseudomonadati</taxon>
        <taxon>Bacteroidota</taxon>
        <taxon>Sphingobacteriia</taxon>
        <taxon>Sphingobacteriales</taxon>
        <taxon>Sphingobacteriaceae</taxon>
        <taxon>Pedobacter</taxon>
    </lineage>
</organism>
<evidence type="ECO:0000256" key="2">
    <source>
        <dbReference type="SAM" id="SignalP"/>
    </source>
</evidence>
<feature type="signal peptide" evidence="2">
    <location>
        <begin position="1"/>
        <end position="20"/>
    </location>
</feature>
<dbReference type="InterPro" id="IPR027385">
    <property type="entry name" value="Beta-barrel_OMP"/>
</dbReference>
<evidence type="ECO:0000313" key="5">
    <source>
        <dbReference type="Proteomes" id="UP000521017"/>
    </source>
</evidence>
<name>A0A7X0J2N5_9SPHI</name>
<evidence type="ECO:0000259" key="3">
    <source>
        <dbReference type="Pfam" id="PF13505"/>
    </source>
</evidence>
<comment type="caution">
    <text evidence="4">The sequence shown here is derived from an EMBL/GenBank/DDBJ whole genome shotgun (WGS) entry which is preliminary data.</text>
</comment>
<gene>
    <name evidence="4" type="ORF">HDF25_002104</name>
</gene>
<dbReference type="Pfam" id="PF13505">
    <property type="entry name" value="OMP_b-brl"/>
    <property type="match status" value="1"/>
</dbReference>
<evidence type="ECO:0000256" key="1">
    <source>
        <dbReference type="ARBA" id="ARBA00022729"/>
    </source>
</evidence>
<dbReference type="Proteomes" id="UP000521017">
    <property type="component" value="Unassembled WGS sequence"/>
</dbReference>
<accession>A0A7X0J2N5</accession>
<dbReference type="InterPro" id="IPR011250">
    <property type="entry name" value="OMP/PagP_B-barrel"/>
</dbReference>
<dbReference type="AlphaFoldDB" id="A0A7X0J2N5"/>
<dbReference type="EMBL" id="JACHCC010000005">
    <property type="protein sequence ID" value="MBB6499960.1"/>
    <property type="molecule type" value="Genomic_DNA"/>
</dbReference>
<dbReference type="RefSeq" id="WP_184624684.1">
    <property type="nucleotide sequence ID" value="NZ_JACHCC010000005.1"/>
</dbReference>
<keyword evidence="1 2" id="KW-0732">Signal</keyword>
<evidence type="ECO:0000313" key="4">
    <source>
        <dbReference type="EMBL" id="MBB6499960.1"/>
    </source>
</evidence>
<protein>
    <submittedName>
        <fullName evidence="4">Outer membrane protein</fullName>
    </submittedName>
</protein>
<dbReference type="SUPFAM" id="SSF56925">
    <property type="entry name" value="OMPA-like"/>
    <property type="match status" value="1"/>
</dbReference>
<reference evidence="4 5" key="1">
    <citation type="submission" date="2020-08" db="EMBL/GenBank/DDBJ databases">
        <title>Genomic Encyclopedia of Type Strains, Phase IV (KMG-V): Genome sequencing to study the core and pangenomes of soil and plant-associated prokaryotes.</title>
        <authorList>
            <person name="Whitman W."/>
        </authorList>
    </citation>
    <scope>NUCLEOTIDE SEQUENCE [LARGE SCALE GENOMIC DNA]</scope>
    <source>
        <strain evidence="4 5">M2T3</strain>
    </source>
</reference>
<proteinExistence type="predicted"/>